<sequence>MQARVQIADAASAARAPQIAISALETARRTIRFRRDWDKADDPEIRMAAACMHRWRLEFILVTARIGLLRRGVYEGYVRNKR</sequence>
<proteinExistence type="predicted"/>
<dbReference type="RefSeq" id="WP_231317766.1">
    <property type="nucleotide sequence ID" value="NZ_CP088156.1"/>
</dbReference>
<organism evidence="1 2">
    <name type="scientific">Bradyrhizobium ontarionense</name>
    <dbReference type="NCBI Taxonomy" id="2898149"/>
    <lineage>
        <taxon>Bacteria</taxon>
        <taxon>Pseudomonadati</taxon>
        <taxon>Pseudomonadota</taxon>
        <taxon>Alphaproteobacteria</taxon>
        <taxon>Hyphomicrobiales</taxon>
        <taxon>Nitrobacteraceae</taxon>
        <taxon>Bradyrhizobium</taxon>
    </lineage>
</organism>
<name>A0ABY3R3W0_9BRAD</name>
<evidence type="ECO:0000313" key="1">
    <source>
        <dbReference type="EMBL" id="UFZ01973.1"/>
    </source>
</evidence>
<protein>
    <submittedName>
        <fullName evidence="1">Uncharacterized protein</fullName>
    </submittedName>
</protein>
<accession>A0ABY3R3W0</accession>
<gene>
    <name evidence="1" type="ORF">LQG66_21960</name>
</gene>
<reference evidence="1" key="1">
    <citation type="journal article" date="2024" name="Antonie Van Leeuwenhoek">
        <title>Bradyrhizobium ontarionense sp. nov., a novel bacterial symbiont isolated from Aeschynomene indica (Indian jointvetch), harbours photosynthesis, nitrogen fixation and nitrous oxide (N2O) reductase genes.</title>
        <authorList>
            <person name="Bromfield E.S.P."/>
            <person name="Cloutier S."/>
        </authorList>
    </citation>
    <scope>NUCLEOTIDE SEQUENCE</scope>
    <source>
        <strain evidence="1">A19</strain>
    </source>
</reference>
<dbReference type="Proteomes" id="UP001431010">
    <property type="component" value="Chromosome"/>
</dbReference>
<keyword evidence="2" id="KW-1185">Reference proteome</keyword>
<evidence type="ECO:0000313" key="2">
    <source>
        <dbReference type="Proteomes" id="UP001431010"/>
    </source>
</evidence>
<dbReference type="EMBL" id="CP088156">
    <property type="protein sequence ID" value="UFZ01973.1"/>
    <property type="molecule type" value="Genomic_DNA"/>
</dbReference>